<dbReference type="Pfam" id="PF02237">
    <property type="entry name" value="BPL_C"/>
    <property type="match status" value="1"/>
</dbReference>
<keyword evidence="6" id="KW-1185">Reference proteome</keyword>
<evidence type="ECO:0000256" key="2">
    <source>
        <dbReference type="ARBA" id="ARBA00022741"/>
    </source>
</evidence>
<organism evidence="5 6">
    <name type="scientific">Methanobrevibacter cuticularis</name>
    <dbReference type="NCBI Taxonomy" id="47311"/>
    <lineage>
        <taxon>Archaea</taxon>
        <taxon>Methanobacteriati</taxon>
        <taxon>Methanobacteriota</taxon>
        <taxon>Methanomada group</taxon>
        <taxon>Methanobacteria</taxon>
        <taxon>Methanobacteriales</taxon>
        <taxon>Methanobacteriaceae</taxon>
        <taxon>Methanobrevibacter</taxon>
    </lineage>
</organism>
<evidence type="ECO:0000313" key="6">
    <source>
        <dbReference type="Proteomes" id="UP000077275"/>
    </source>
</evidence>
<dbReference type="HAMAP" id="MF_00978">
    <property type="entry name" value="Bifunct_BirA"/>
    <property type="match status" value="1"/>
</dbReference>
<protein>
    <submittedName>
        <fullName evidence="5">Bifunctional ligase/repressor BirA</fullName>
        <ecNumber evidence="5">6.3.4.15</ecNumber>
    </submittedName>
</protein>
<dbReference type="InterPro" id="IPR030855">
    <property type="entry name" value="Bifunct_BirA"/>
</dbReference>
<sequence>MKKTMLELLSKNKEKMSQKEFDELFNINEEEIATFLKKIGSERTSYISAEKIEEGLDTKYIGNQIYCFHEVDSTNTVAKFLAEFGAEEGTVVISELQTKGRGRLGKKWESPVGGIWLTIILRPDISPSKASFLTLATGVAVAKTLRKMNIDARIKWPNDILINKKKVSGILTEANAKFSSVDYVVVGVGIDSNLDTNILSGDVRERMISLSQELGKHIEETDIISMFLNEFEEIYNLFKEEKFKTILYDWRRMSETIGSYVKINQPLGKVLKGYAVGINKNGALIIEKDNGDLKKIISGECIIRNDK</sequence>
<dbReference type="SUPFAM" id="SSF50037">
    <property type="entry name" value="C-terminal domain of transcriptional repressors"/>
    <property type="match status" value="1"/>
</dbReference>
<evidence type="ECO:0000313" key="5">
    <source>
        <dbReference type="EMBL" id="KZX17784.1"/>
    </source>
</evidence>
<dbReference type="Pfam" id="PF03099">
    <property type="entry name" value="BPL_LplA_LipB"/>
    <property type="match status" value="1"/>
</dbReference>
<gene>
    <name evidence="5" type="primary">birA</name>
    <name evidence="5" type="ORF">MBCUT_00790</name>
</gene>
<dbReference type="InterPro" id="IPR045864">
    <property type="entry name" value="aa-tRNA-synth_II/BPL/LPL"/>
</dbReference>
<dbReference type="PANTHER" id="PTHR12835:SF5">
    <property type="entry name" value="BIOTIN--PROTEIN LIGASE"/>
    <property type="match status" value="1"/>
</dbReference>
<comment type="caution">
    <text evidence="5">The sequence shown here is derived from an EMBL/GenBank/DDBJ whole genome shotgun (WGS) entry which is preliminary data.</text>
</comment>
<dbReference type="Proteomes" id="UP000077275">
    <property type="component" value="Unassembled WGS sequence"/>
</dbReference>
<dbReference type="RefSeq" id="WP_067257325.1">
    <property type="nucleotide sequence ID" value="NZ_LWMW01000011.1"/>
</dbReference>
<dbReference type="EC" id="6.3.4.15" evidence="5"/>
<accession>A0A166FL13</accession>
<dbReference type="OrthoDB" id="46252at2157"/>
<dbReference type="PANTHER" id="PTHR12835">
    <property type="entry name" value="BIOTIN PROTEIN LIGASE"/>
    <property type="match status" value="1"/>
</dbReference>
<dbReference type="GO" id="GO:0005524">
    <property type="term" value="F:ATP binding"/>
    <property type="evidence" value="ECO:0007669"/>
    <property type="project" value="UniProtKB-KW"/>
</dbReference>
<dbReference type="STRING" id="47311.MBCUT_00790"/>
<keyword evidence="1 5" id="KW-0436">Ligase</keyword>
<feature type="domain" description="BPL/LPL catalytic" evidence="4">
    <location>
        <begin position="50"/>
        <end position="239"/>
    </location>
</feature>
<dbReference type="InterPro" id="IPR008988">
    <property type="entry name" value="Transcriptional_repressor_C"/>
</dbReference>
<dbReference type="InterPro" id="IPR004143">
    <property type="entry name" value="BPL_LPL_catalytic"/>
</dbReference>
<proteinExistence type="inferred from homology"/>
<dbReference type="GO" id="GO:0006355">
    <property type="term" value="P:regulation of DNA-templated transcription"/>
    <property type="evidence" value="ECO:0007669"/>
    <property type="project" value="InterPro"/>
</dbReference>
<dbReference type="GO" id="GO:0005737">
    <property type="term" value="C:cytoplasm"/>
    <property type="evidence" value="ECO:0007669"/>
    <property type="project" value="TreeGrafter"/>
</dbReference>
<dbReference type="InterPro" id="IPR003142">
    <property type="entry name" value="BPL_C"/>
</dbReference>
<dbReference type="PATRIC" id="fig|47311.3.peg.87"/>
<dbReference type="CDD" id="cd16442">
    <property type="entry name" value="BPL"/>
    <property type="match status" value="1"/>
</dbReference>
<reference evidence="5 6" key="1">
    <citation type="submission" date="2016-04" db="EMBL/GenBank/DDBJ databases">
        <title>Genome sequence of Methanobrevibacter cuticularis DSM 11139.</title>
        <authorList>
            <person name="Poehlein A."/>
            <person name="Seedorf H."/>
            <person name="Daniel R."/>
        </authorList>
    </citation>
    <scope>NUCLEOTIDE SEQUENCE [LARGE SCALE GENOMIC DNA]</scope>
    <source>
        <strain evidence="5 6">DSM 11139</strain>
    </source>
</reference>
<keyword evidence="2" id="KW-0547">Nucleotide-binding</keyword>
<dbReference type="NCBIfam" id="TIGR00121">
    <property type="entry name" value="birA_ligase"/>
    <property type="match status" value="1"/>
</dbReference>
<evidence type="ECO:0000256" key="1">
    <source>
        <dbReference type="ARBA" id="ARBA00022598"/>
    </source>
</evidence>
<dbReference type="InterPro" id="IPR004408">
    <property type="entry name" value="Biotin_CoA_COase_ligase"/>
</dbReference>
<keyword evidence="3" id="KW-0067">ATP-binding</keyword>
<evidence type="ECO:0000256" key="3">
    <source>
        <dbReference type="ARBA" id="ARBA00022840"/>
    </source>
</evidence>
<dbReference type="Gene3D" id="3.30.930.10">
    <property type="entry name" value="Bira Bifunctional Protein, Domain 2"/>
    <property type="match status" value="1"/>
</dbReference>
<dbReference type="SUPFAM" id="SSF55681">
    <property type="entry name" value="Class II aaRS and biotin synthetases"/>
    <property type="match status" value="1"/>
</dbReference>
<dbReference type="EMBL" id="LWMW01000011">
    <property type="protein sequence ID" value="KZX17784.1"/>
    <property type="molecule type" value="Genomic_DNA"/>
</dbReference>
<dbReference type="Gene3D" id="2.30.30.100">
    <property type="match status" value="1"/>
</dbReference>
<dbReference type="AlphaFoldDB" id="A0A166FL13"/>
<dbReference type="GO" id="GO:0004077">
    <property type="term" value="F:biotin--[biotin carboxyl-carrier protein] ligase activity"/>
    <property type="evidence" value="ECO:0007669"/>
    <property type="project" value="UniProtKB-EC"/>
</dbReference>
<name>A0A166FL13_9EURY</name>
<evidence type="ECO:0000259" key="4">
    <source>
        <dbReference type="PROSITE" id="PS51733"/>
    </source>
</evidence>
<dbReference type="PROSITE" id="PS51733">
    <property type="entry name" value="BPL_LPL_CATALYTIC"/>
    <property type="match status" value="1"/>
</dbReference>